<feature type="domain" description="Nudix hydrolase" evidence="4">
    <location>
        <begin position="1"/>
        <end position="124"/>
    </location>
</feature>
<evidence type="ECO:0000313" key="5">
    <source>
        <dbReference type="EMBL" id="OGY25559.1"/>
    </source>
</evidence>
<name>A0A1G1WCX9_9BACT</name>
<keyword evidence="2" id="KW-0378">Hydrolase</keyword>
<dbReference type="InterPro" id="IPR020084">
    <property type="entry name" value="NUDIX_hydrolase_CS"/>
</dbReference>
<dbReference type="EMBL" id="MHCS01000045">
    <property type="protein sequence ID" value="OGY25559.1"/>
    <property type="molecule type" value="Genomic_DNA"/>
</dbReference>
<gene>
    <name evidence="5" type="ORF">A2Z11_03860</name>
</gene>
<proteinExistence type="predicted"/>
<dbReference type="AlphaFoldDB" id="A0A1G1WCX9"/>
<dbReference type="InterPro" id="IPR015797">
    <property type="entry name" value="NUDIX_hydrolase-like_dom_sf"/>
</dbReference>
<evidence type="ECO:0000256" key="1">
    <source>
        <dbReference type="ARBA" id="ARBA00001946"/>
    </source>
</evidence>
<dbReference type="PROSITE" id="PS00893">
    <property type="entry name" value="NUDIX_BOX"/>
    <property type="match status" value="1"/>
</dbReference>
<dbReference type="Proteomes" id="UP000176389">
    <property type="component" value="Unassembled WGS sequence"/>
</dbReference>
<dbReference type="InterPro" id="IPR000086">
    <property type="entry name" value="NUDIX_hydrolase_dom"/>
</dbReference>
<evidence type="ECO:0000313" key="6">
    <source>
        <dbReference type="Proteomes" id="UP000176389"/>
    </source>
</evidence>
<dbReference type="GO" id="GO:0016787">
    <property type="term" value="F:hydrolase activity"/>
    <property type="evidence" value="ECO:0007669"/>
    <property type="project" value="UniProtKB-KW"/>
</dbReference>
<dbReference type="PROSITE" id="PS51462">
    <property type="entry name" value="NUDIX"/>
    <property type="match status" value="1"/>
</dbReference>
<keyword evidence="3" id="KW-0460">Magnesium</keyword>
<dbReference type="STRING" id="1802596.A2Z11_03860"/>
<accession>A0A1G1WCX9</accession>
<dbReference type="Pfam" id="PF00293">
    <property type="entry name" value="NUDIX"/>
    <property type="match status" value="1"/>
</dbReference>
<evidence type="ECO:0000259" key="4">
    <source>
        <dbReference type="PROSITE" id="PS51462"/>
    </source>
</evidence>
<protein>
    <recommendedName>
        <fullName evidence="4">Nudix hydrolase domain-containing protein</fullName>
    </recommendedName>
</protein>
<evidence type="ECO:0000256" key="2">
    <source>
        <dbReference type="ARBA" id="ARBA00022801"/>
    </source>
</evidence>
<dbReference type="PANTHER" id="PTHR43046:SF12">
    <property type="entry name" value="GDP-MANNOSE MANNOSYL HYDROLASE"/>
    <property type="match status" value="1"/>
</dbReference>
<evidence type="ECO:0000256" key="3">
    <source>
        <dbReference type="ARBA" id="ARBA00022842"/>
    </source>
</evidence>
<comment type="caution">
    <text evidence="5">The sequence shown here is derived from an EMBL/GenBank/DDBJ whole genome shotgun (WGS) entry which is preliminary data.</text>
</comment>
<dbReference type="Gene3D" id="3.90.79.10">
    <property type="entry name" value="Nucleoside Triphosphate Pyrophosphohydrolase"/>
    <property type="match status" value="1"/>
</dbReference>
<dbReference type="SUPFAM" id="SSF55811">
    <property type="entry name" value="Nudix"/>
    <property type="match status" value="1"/>
</dbReference>
<comment type="cofactor">
    <cofactor evidence="1">
        <name>Mg(2+)</name>
        <dbReference type="ChEBI" id="CHEBI:18420"/>
    </cofactor>
</comment>
<sequence length="124" mass="14512">MVNDEGKVLYVKNVKWQGWVPAGGHVEHGETLIEALKRETKEELGIEIKSIKLLNFGELINPKEFYEPRHFIYIHYLCKIKSGKIKLDNRELVDYEWIEPKDGLNRKDVLAKDTLHKLIKSNLN</sequence>
<organism evidence="5 6">
    <name type="scientific">Candidatus Woykebacteria bacterium RBG_16_43_9</name>
    <dbReference type="NCBI Taxonomy" id="1802596"/>
    <lineage>
        <taxon>Bacteria</taxon>
        <taxon>Candidatus Woykeibacteriota</taxon>
    </lineage>
</organism>
<dbReference type="PANTHER" id="PTHR43046">
    <property type="entry name" value="GDP-MANNOSE MANNOSYL HYDROLASE"/>
    <property type="match status" value="1"/>
</dbReference>
<reference evidence="5 6" key="1">
    <citation type="journal article" date="2016" name="Nat. Commun.">
        <title>Thousands of microbial genomes shed light on interconnected biogeochemical processes in an aquifer system.</title>
        <authorList>
            <person name="Anantharaman K."/>
            <person name="Brown C.T."/>
            <person name="Hug L.A."/>
            <person name="Sharon I."/>
            <person name="Castelle C.J."/>
            <person name="Probst A.J."/>
            <person name="Thomas B.C."/>
            <person name="Singh A."/>
            <person name="Wilkins M.J."/>
            <person name="Karaoz U."/>
            <person name="Brodie E.L."/>
            <person name="Williams K.H."/>
            <person name="Hubbard S.S."/>
            <person name="Banfield J.F."/>
        </authorList>
    </citation>
    <scope>NUCLEOTIDE SEQUENCE [LARGE SCALE GENOMIC DNA]</scope>
</reference>